<dbReference type="AlphaFoldDB" id="K0T2J1"/>
<accession>K0T2J1</accession>
<comment type="caution">
    <text evidence="1">The sequence shown here is derived from an EMBL/GenBank/DDBJ whole genome shotgun (WGS) entry which is preliminary data.</text>
</comment>
<dbReference type="Proteomes" id="UP000266841">
    <property type="component" value="Unassembled WGS sequence"/>
</dbReference>
<evidence type="ECO:0000313" key="1">
    <source>
        <dbReference type="EMBL" id="EJK71980.1"/>
    </source>
</evidence>
<reference evidence="1 2" key="1">
    <citation type="journal article" date="2012" name="Genome Biol.">
        <title>Genome and low-iron response of an oceanic diatom adapted to chronic iron limitation.</title>
        <authorList>
            <person name="Lommer M."/>
            <person name="Specht M."/>
            <person name="Roy A.S."/>
            <person name="Kraemer L."/>
            <person name="Andreson R."/>
            <person name="Gutowska M.A."/>
            <person name="Wolf J."/>
            <person name="Bergner S.V."/>
            <person name="Schilhabel M.B."/>
            <person name="Klostermeier U.C."/>
            <person name="Beiko R.G."/>
            <person name="Rosenstiel P."/>
            <person name="Hippler M."/>
            <person name="Laroche J."/>
        </authorList>
    </citation>
    <scope>NUCLEOTIDE SEQUENCE [LARGE SCALE GENOMIC DNA]</scope>
    <source>
        <strain evidence="1 2">CCMP1005</strain>
    </source>
</reference>
<name>K0T2J1_THAOC</name>
<organism evidence="1 2">
    <name type="scientific">Thalassiosira oceanica</name>
    <name type="common">Marine diatom</name>
    <dbReference type="NCBI Taxonomy" id="159749"/>
    <lineage>
        <taxon>Eukaryota</taxon>
        <taxon>Sar</taxon>
        <taxon>Stramenopiles</taxon>
        <taxon>Ochrophyta</taxon>
        <taxon>Bacillariophyta</taxon>
        <taxon>Coscinodiscophyceae</taxon>
        <taxon>Thalassiosirophycidae</taxon>
        <taxon>Thalassiosirales</taxon>
        <taxon>Thalassiosiraceae</taxon>
        <taxon>Thalassiosira</taxon>
    </lineage>
</organism>
<keyword evidence="2" id="KW-1185">Reference proteome</keyword>
<dbReference type="EMBL" id="AGNL01006520">
    <property type="protein sequence ID" value="EJK71980.1"/>
    <property type="molecule type" value="Genomic_DNA"/>
</dbReference>
<sequence length="189" mass="20392">MTRGGGRVLVPEGTEGLGNRDIAEQICEKAESWIGIEALDQAGARYRPMPSQPLRYGSLLACLCVPLRLAAATPSPSVRCIARSSSLLTYELSLPPSICMDAYSSQGWDIVCWMDPSPIHPRNMPPVPLSNKRRYEDADTLSLMAGAKSNRFSVTSGDGGRQIDGRDIGPCPPPILGAEIRSLPWKRGG</sequence>
<protein>
    <submittedName>
        <fullName evidence="1">Uncharacterized protein</fullName>
    </submittedName>
</protein>
<gene>
    <name evidence="1" type="ORF">THAOC_06529</name>
</gene>
<evidence type="ECO:0000313" key="2">
    <source>
        <dbReference type="Proteomes" id="UP000266841"/>
    </source>
</evidence>
<proteinExistence type="predicted"/>